<evidence type="ECO:0000313" key="1">
    <source>
        <dbReference type="EnsemblPlants" id="PGSC0003DMT400087947"/>
    </source>
</evidence>
<evidence type="ECO:0000313" key="2">
    <source>
        <dbReference type="Proteomes" id="UP000011115"/>
    </source>
</evidence>
<dbReference type="Gramene" id="PGSC0003DMT400087947">
    <property type="protein sequence ID" value="PGSC0003DMT400087947"/>
    <property type="gene ID" value="PGSC0003DMG400037518"/>
</dbReference>
<dbReference type="InParanoid" id="M1DEX2"/>
<dbReference type="OMA" id="CNTIATR"/>
<proteinExistence type="predicted"/>
<name>M1DEX2_SOLTU</name>
<reference evidence="1" key="2">
    <citation type="submission" date="2015-06" db="UniProtKB">
        <authorList>
            <consortium name="EnsemblPlants"/>
        </authorList>
    </citation>
    <scope>IDENTIFICATION</scope>
    <source>
        <strain evidence="1">DM1-3 516 R44</strain>
    </source>
</reference>
<dbReference type="HOGENOM" id="CLU_1322913_0_0_1"/>
<dbReference type="STRING" id="4113.M1DEX2"/>
<protein>
    <submittedName>
        <fullName evidence="1">Integrase core domain containing protein</fullName>
    </submittedName>
</protein>
<keyword evidence="2" id="KW-1185">Reference proteome</keyword>
<sequence>MSCIEDMMKKMMKRFDVTYENVKEMRNDLSGIGQKVDAHAVSIKKLEQQMKTLPTIVNPLTTQGGKQTNDPPMLSEVEAVVERNDDEIKVTGESKSATEIGEVEITHKVVPMPRPPPPFPQRLVKKTKEGKYRRFITMLKQLSFNVPLIEALEQMLGYAKLMKDLVTKKRAVSFENDERFQYCNTIATRSMKQESNLKSVSVVNHIVE</sequence>
<dbReference type="Proteomes" id="UP000011115">
    <property type="component" value="Unassembled WGS sequence"/>
</dbReference>
<dbReference type="AlphaFoldDB" id="M1DEX2"/>
<organism evidence="1 2">
    <name type="scientific">Solanum tuberosum</name>
    <name type="common">Potato</name>
    <dbReference type="NCBI Taxonomy" id="4113"/>
    <lineage>
        <taxon>Eukaryota</taxon>
        <taxon>Viridiplantae</taxon>
        <taxon>Streptophyta</taxon>
        <taxon>Embryophyta</taxon>
        <taxon>Tracheophyta</taxon>
        <taxon>Spermatophyta</taxon>
        <taxon>Magnoliopsida</taxon>
        <taxon>eudicotyledons</taxon>
        <taxon>Gunneridae</taxon>
        <taxon>Pentapetalae</taxon>
        <taxon>asterids</taxon>
        <taxon>lamiids</taxon>
        <taxon>Solanales</taxon>
        <taxon>Solanaceae</taxon>
        <taxon>Solanoideae</taxon>
        <taxon>Solaneae</taxon>
        <taxon>Solanum</taxon>
    </lineage>
</organism>
<dbReference type="PaxDb" id="4113-PGSC0003DMT400087947"/>
<dbReference type="EnsemblPlants" id="PGSC0003DMT400087947">
    <property type="protein sequence ID" value="PGSC0003DMT400087947"/>
    <property type="gene ID" value="PGSC0003DMG400037518"/>
</dbReference>
<accession>M1DEX2</accession>
<reference evidence="2" key="1">
    <citation type="journal article" date="2011" name="Nature">
        <title>Genome sequence and analysis of the tuber crop potato.</title>
        <authorList>
            <consortium name="The Potato Genome Sequencing Consortium"/>
        </authorList>
    </citation>
    <scope>NUCLEOTIDE SEQUENCE [LARGE SCALE GENOMIC DNA]</scope>
    <source>
        <strain evidence="2">cv. DM1-3 516 R44</strain>
    </source>
</reference>